<dbReference type="InterPro" id="IPR008334">
    <property type="entry name" value="5'-Nucleotdase_C"/>
</dbReference>
<dbReference type="InterPro" id="IPR044023">
    <property type="entry name" value="Ig_7"/>
</dbReference>
<dbReference type="Gene3D" id="3.60.21.10">
    <property type="match status" value="1"/>
</dbReference>
<organism evidence="10 11">
    <name type="scientific">Haloferula chungangensis</name>
    <dbReference type="NCBI Taxonomy" id="1048331"/>
    <lineage>
        <taxon>Bacteria</taxon>
        <taxon>Pseudomonadati</taxon>
        <taxon>Verrucomicrobiota</taxon>
        <taxon>Verrucomicrobiia</taxon>
        <taxon>Verrucomicrobiales</taxon>
        <taxon>Verrucomicrobiaceae</taxon>
        <taxon>Haloferula</taxon>
    </lineage>
</organism>
<dbReference type="SUPFAM" id="SSF141072">
    <property type="entry name" value="CalX-like"/>
    <property type="match status" value="2"/>
</dbReference>
<dbReference type="PANTHER" id="PTHR11575:SF24">
    <property type="entry name" value="5'-NUCLEOTIDASE"/>
    <property type="match status" value="1"/>
</dbReference>
<evidence type="ECO:0000259" key="7">
    <source>
        <dbReference type="PROSITE" id="PS50268"/>
    </source>
</evidence>
<feature type="domain" description="LTD" evidence="9">
    <location>
        <begin position="295"/>
        <end position="465"/>
    </location>
</feature>
<evidence type="ECO:0000313" key="11">
    <source>
        <dbReference type="Proteomes" id="UP001596472"/>
    </source>
</evidence>
<feature type="domain" description="Ig-like" evidence="8">
    <location>
        <begin position="621"/>
        <end position="702"/>
    </location>
</feature>
<dbReference type="Gene3D" id="3.90.780.10">
    <property type="entry name" value="5'-Nucleotidase, C-terminal domain"/>
    <property type="match status" value="1"/>
</dbReference>
<dbReference type="PRINTS" id="PR01607">
    <property type="entry name" value="APYRASEFAMLY"/>
</dbReference>
<dbReference type="InterPro" id="IPR003644">
    <property type="entry name" value="Calx_beta"/>
</dbReference>
<dbReference type="SUPFAM" id="SSF56300">
    <property type="entry name" value="Metallo-dependent phosphatases"/>
    <property type="match status" value="1"/>
</dbReference>
<gene>
    <name evidence="10" type="ORF">ACFQY0_06770</name>
</gene>
<sequence>MNHLRFLLLLSLPATLHGQLLLTEIQSNGLDDFWELTNTGDSSLDLSNYKWDDDSRTPASGVTIASGTMIASGESIVFTAADPAVFRSQWGIPASVQIIQGGPGLGSGDGIALFDAEDNEIFFFTYAADGFTRADGSASTGGHAGLSAGGTSGSQSAVWMASSGASSPRYTFADGLTHGTFSATASASDLGSPGYSGFGVAPPSITLSLEVTPATVSESAGSPISGVVSRTGPSSEPLEVTLNSSDTTEASVAATVTIPAGASSANFEIHGVDDIFPDGDQLVDITASAADATFASFEITVQDDGDIFPHQLLLTEIQSSQDGSPEDFWELTNIGENPADISGYSWSDSGGVYSAALDTVPADTVLAAGESIIFTQADAGEFRSFWGLPQSVKVATTPNAPGLGKNDGIRLFEAGGNEVFFLSYAADGFTRADGTASKGEHAGFSASPDGADEDLEEIRSMVWVPTSGGTSPRYTTANGFDYGTRSVTGFGDVASPGVTIGQPTVNIVASASVEEGDSGDSTLQLEVSRSDSSTAFSVDYHVSGGTATAGVDFSLAAGNLTFPADGAATLPIEITIHGDTDSESDETVIVTLDRVLNSSGSTIIGAFQSVVTIVNDDVIAPTFDTAPSGTTISDGGVATLSVSASGFPAPTYQWYAGDSGDTSSPIASATSSTFITPTLSETSNFWVRVTNAGGSLDSETMTVRVVDGIVAVDLSTYVRIGRYSLPEPTRTALPPGTPAHNLLCQEASGVAYNWDTDTLFISCDGGRSITQVSKTGELIDTMSLALMPGAPQGTTFYDPEGITYIGNGEFVFSEERDRQIVKFTYVAGGTLTRENAQTVDLGTFDDNTGTEGLSFDPLSSGFIVLKEKNPIGVFQTLVDFAAGTASNGSPTTTNSTNLFDTTLLGMTDVADVFALSNLPSMAGEAQQANLLVLGQEDARVVNIDRDGNIASTLQIVADPGSSLSAADQQHEGITMDGAGFIYIVNENGGGGIDYPELWVYGPSSTPNTAPTAIALDNAVGALEENTSTASPVKLADISVTDDGLGINELSLGGSDAEFFEIDGTTLFLKAGTVLDFESKTSYSISVSVDDSSLGATPDATAEFTLTVLDQEVETPPAAVIAITELAPWSSGNSPLGSDWFELTNISSETIDISGWRVDDSSASFASSHPLNGVTSIAPGESVIFIESSDLPAISASFLDLWFGTSPPAGLQIGSYNGSGIGLSTGGDAVNLYNSGGTLQASVSFGASGGDSPYRTFDNTLALDGVTLSELSEHGIHGAFTAANSATEIGSPGFSAPGVLRITEVAPWSSGNSPLGADWFEVTNIGARAVNLIGWKVDDGSESPAAAVPLSGIDSIAPGESVIFVESADPVAIKAAFLDLWFGANPPANLQVGAYQGSGIGLSTGGDAVNLYDANQVRVANVAFGIAASSAPFTSFDNSAAEHLVTLTSASAIGINGGFAAINDDQEIGSPGTAEKKVRIQILHASDLEGGVDAIDNAPGFAAIVEALENDSSFHSAGSILLSAGDNYIPGPFYNASGDQATFRDAGLFNEIYNTLFEVSSYDGLREGEGRVDISIMNILGFDASAIGNHEFDNSSTGLEVVIEEDFRSPDGPGSDRWVGAQFPYLSANLDFTADASLADLFTASILPHDAFASGPAESASGNGNIPKIAPATTITVGQETVGVIGATTQLLNTISSPSGTVGTAGSTNDMPALAAVLQPVIDDLLNGDDDIMGNADDVTKIVLVSHLQQISLEQELARLLRGIDVIIAGGSDTLLADSNDHLRAGDTAAGSYPFLTTNLDDEPVAIVSTDGEYSYVGRLVIDFDEEGRLLASSIDPRVSGVFASDETGVLATTGASTLEEAISASRKASEVEKLTRAVTGVIIAKDGDIRGYTDVYLEGRRGLVRTEEVTMGNITADANLAATRLLDPSVAVSIKNGGGIRASIGDIDGFTGELLPPQGNPLASKPAGAISLLDIENTLRFNNQLTILTLSASGLKAIIEHGVSASGPGNTPGQFPQVGGMSFSFDPALAPGSRVQSMAIFNDEGSLVDAIVQNGAILGDPDREIRVVTLNFMANPSAPGSPTGGDGYPFPSFAIGGPSTYNDTGIGEQTALSDFLLAKHATAESAYAMAETPKEQDGRIQQLDSRADGVLMVFASWLASNGYSGSFGVDSDGNGVFDEVEYFFNQNPNDPNDLGNLPQLSQDNGDLLLSFTVLAGTLDVSGMLECSHDLHNWLEATPGIDYEVVSETLEDGELKMVLRVIQTSMETPAGPFTYLTPFTDHVDGGALGDLSITNHGLVGVGRVSGNQLDAFGETMGAASGLFVSDWSFDGGQFAGTFHVLPDRGFNADVNGSAYFSNYAARVHELPFTFTPYSASSPTTQGQILASYGGSTKFTYLDGDTVKFTTGLNPTGTSTVFDQSVGTITAANGPGGEQTELLSFDAEAIHLFADGSGYVSDEYGTYIAHFDASKTITGITQLPESAQPHTPAGTLDFDSLAAPTNGRRNNQGLEGMTVTPDGQRLIAMMQSALVQDTGAGQQGRYHTRLYVYDIAGDNRETPVLIAEHVVQLPRYDFDGDGSGLDRSSAQSEIVAISSSQLLMLPRDGNGLGTSTGNPIVMKTVDLVDFSEATNILGLYDAEGDQVSPNAVLDSTIVPARSTVVINLQSSSDLAKFGLNVDTTDPDSNTLNEKMEGFALVPDLSTAESGDFFLFVANDNDFQSSDVRMVNAEGTLDMLGDQTVNGIVNDAMFYAYRISITSTARKFFRMDVTVDE</sequence>
<keyword evidence="6" id="KW-0472">Membrane</keyword>
<evidence type="ECO:0000256" key="6">
    <source>
        <dbReference type="ARBA" id="ARBA00023136"/>
    </source>
</evidence>
<dbReference type="InterPro" id="IPR006146">
    <property type="entry name" value="5'-Nucleotdase_CS"/>
</dbReference>
<keyword evidence="11" id="KW-1185">Reference proteome</keyword>
<comment type="caution">
    <text evidence="10">The sequence shown here is derived from an EMBL/GenBank/DDBJ whole genome shotgun (WGS) entry which is preliminary data.</text>
</comment>
<dbReference type="SUPFAM" id="SSF48726">
    <property type="entry name" value="Immunoglobulin"/>
    <property type="match status" value="1"/>
</dbReference>
<dbReference type="Pfam" id="PF13449">
    <property type="entry name" value="Phytase-like"/>
    <property type="match status" value="1"/>
</dbReference>
<evidence type="ECO:0000313" key="10">
    <source>
        <dbReference type="EMBL" id="MFC7336873.1"/>
    </source>
</evidence>
<dbReference type="Gene3D" id="2.60.40.10">
    <property type="entry name" value="Immunoglobulins"/>
    <property type="match status" value="1"/>
</dbReference>
<dbReference type="Gene3D" id="2.60.40.60">
    <property type="entry name" value="Cadherins"/>
    <property type="match status" value="1"/>
</dbReference>
<dbReference type="PROSITE" id="PS50268">
    <property type="entry name" value="CADHERIN_2"/>
    <property type="match status" value="1"/>
</dbReference>
<proteinExistence type="predicted"/>
<name>A0ABW2L3F3_9BACT</name>
<dbReference type="Pfam" id="PF06977">
    <property type="entry name" value="SdiA-regulated"/>
    <property type="match status" value="1"/>
</dbReference>
<dbReference type="PANTHER" id="PTHR11575">
    <property type="entry name" value="5'-NUCLEOTIDASE-RELATED"/>
    <property type="match status" value="1"/>
</dbReference>
<keyword evidence="4" id="KW-0677">Repeat</keyword>
<dbReference type="InterPro" id="IPR038081">
    <property type="entry name" value="CalX-like_sf"/>
</dbReference>
<dbReference type="PROSITE" id="PS50835">
    <property type="entry name" value="IG_LIKE"/>
    <property type="match status" value="1"/>
</dbReference>
<comment type="subcellular location">
    <subcellularLocation>
        <location evidence="1">Cell membrane</location>
    </subcellularLocation>
</comment>
<dbReference type="PROSITE" id="PS00786">
    <property type="entry name" value="5_NUCLEOTIDASE_2"/>
    <property type="match status" value="1"/>
</dbReference>
<dbReference type="InterPro" id="IPR013783">
    <property type="entry name" value="Ig-like_fold"/>
</dbReference>
<dbReference type="Pfam" id="PF19081">
    <property type="entry name" value="Ig_7"/>
    <property type="match status" value="1"/>
</dbReference>
<dbReference type="Pfam" id="PF02872">
    <property type="entry name" value="5_nucleotid_C"/>
    <property type="match status" value="1"/>
</dbReference>
<dbReference type="InterPro" id="IPR001322">
    <property type="entry name" value="Lamin_tail_dom"/>
</dbReference>
<keyword evidence="2" id="KW-1003">Cell membrane</keyword>
<dbReference type="InterPro" id="IPR002126">
    <property type="entry name" value="Cadherin-like_dom"/>
</dbReference>
<feature type="domain" description="LTD" evidence="9">
    <location>
        <begin position="1287"/>
        <end position="1427"/>
    </location>
</feature>
<feature type="domain" description="LTD" evidence="9">
    <location>
        <begin position="1113"/>
        <end position="1246"/>
    </location>
</feature>
<dbReference type="Gene3D" id="2.60.40.2030">
    <property type="match status" value="2"/>
</dbReference>
<evidence type="ECO:0000256" key="3">
    <source>
        <dbReference type="ARBA" id="ARBA00022729"/>
    </source>
</evidence>
<dbReference type="Proteomes" id="UP001596472">
    <property type="component" value="Unassembled WGS sequence"/>
</dbReference>
<dbReference type="InterPro" id="IPR036907">
    <property type="entry name" value="5'-Nucleotdase_C_sf"/>
</dbReference>
<evidence type="ECO:0000259" key="9">
    <source>
        <dbReference type="PROSITE" id="PS51841"/>
    </source>
</evidence>
<evidence type="ECO:0000256" key="4">
    <source>
        <dbReference type="ARBA" id="ARBA00022737"/>
    </source>
</evidence>
<dbReference type="CDD" id="cd09971">
    <property type="entry name" value="SdiA-regulated"/>
    <property type="match status" value="1"/>
</dbReference>
<dbReference type="PROSITE" id="PS51841">
    <property type="entry name" value="LTD"/>
    <property type="match status" value="4"/>
</dbReference>
<dbReference type="Pfam" id="PF03160">
    <property type="entry name" value="Calx-beta"/>
    <property type="match status" value="1"/>
</dbReference>
<evidence type="ECO:0000256" key="5">
    <source>
        <dbReference type="ARBA" id="ARBA00022837"/>
    </source>
</evidence>
<evidence type="ECO:0000259" key="8">
    <source>
        <dbReference type="PROSITE" id="PS50835"/>
    </source>
</evidence>
<accession>A0ABW2L3F3</accession>
<dbReference type="InterPro" id="IPR009722">
    <property type="entry name" value="YjiK/CarP"/>
</dbReference>
<evidence type="ECO:0000256" key="1">
    <source>
        <dbReference type="ARBA" id="ARBA00004236"/>
    </source>
</evidence>
<dbReference type="InterPro" id="IPR029052">
    <property type="entry name" value="Metallo-depent_PP-like"/>
</dbReference>
<dbReference type="Pfam" id="PF00932">
    <property type="entry name" value="LTD"/>
    <property type="match status" value="3"/>
</dbReference>
<reference evidence="11" key="1">
    <citation type="journal article" date="2019" name="Int. J. Syst. Evol. Microbiol.">
        <title>The Global Catalogue of Microorganisms (GCM) 10K type strain sequencing project: providing services to taxonomists for standard genome sequencing and annotation.</title>
        <authorList>
            <consortium name="The Broad Institute Genomics Platform"/>
            <consortium name="The Broad Institute Genome Sequencing Center for Infectious Disease"/>
            <person name="Wu L."/>
            <person name="Ma J."/>
        </authorList>
    </citation>
    <scope>NUCLEOTIDE SEQUENCE [LARGE SCALE GENOMIC DNA]</scope>
    <source>
        <strain evidence="11">CGMCC 4.1467</strain>
    </source>
</reference>
<dbReference type="InterPro" id="IPR027372">
    <property type="entry name" value="Phytase-like_dom"/>
</dbReference>
<protein>
    <submittedName>
        <fullName evidence="10">Lamin tail domain-containing protein</fullName>
    </submittedName>
</protein>
<keyword evidence="5" id="KW-0106">Calcium</keyword>
<dbReference type="SUPFAM" id="SSF55816">
    <property type="entry name" value="5'-nucleotidase (syn. UDP-sugar hydrolase), C-terminal domain"/>
    <property type="match status" value="1"/>
</dbReference>
<feature type="domain" description="LTD" evidence="9">
    <location>
        <begin position="8"/>
        <end position="128"/>
    </location>
</feature>
<evidence type="ECO:0000256" key="2">
    <source>
        <dbReference type="ARBA" id="ARBA00022475"/>
    </source>
</evidence>
<dbReference type="EMBL" id="JBHTBS010000003">
    <property type="protein sequence ID" value="MFC7336873.1"/>
    <property type="molecule type" value="Genomic_DNA"/>
</dbReference>
<dbReference type="InterPro" id="IPR036179">
    <property type="entry name" value="Ig-like_dom_sf"/>
</dbReference>
<dbReference type="SUPFAM" id="SSF50956">
    <property type="entry name" value="Thermostable phytase (3-phytase)"/>
    <property type="match status" value="1"/>
</dbReference>
<dbReference type="InterPro" id="IPR006179">
    <property type="entry name" value="5_nucleotidase/apyrase"/>
</dbReference>
<dbReference type="InterPro" id="IPR007110">
    <property type="entry name" value="Ig-like_dom"/>
</dbReference>
<keyword evidence="3" id="KW-0732">Signal</keyword>
<dbReference type="RefSeq" id="WP_379710653.1">
    <property type="nucleotide sequence ID" value="NZ_JBHTBS010000003.1"/>
</dbReference>
<feature type="domain" description="Cadherin" evidence="7">
    <location>
        <begin position="1022"/>
        <end position="1118"/>
    </location>
</feature>